<protein>
    <submittedName>
        <fullName evidence="2">Uncharacterized protein</fullName>
    </submittedName>
</protein>
<reference evidence="2" key="1">
    <citation type="submission" date="2022-11" db="UniProtKB">
        <authorList>
            <consortium name="WormBaseParasite"/>
        </authorList>
    </citation>
    <scope>IDENTIFICATION</scope>
</reference>
<name>A0AC34G9K4_9BILA</name>
<proteinExistence type="predicted"/>
<dbReference type="WBParaSite" id="ES5_v2.g26390.t1">
    <property type="protein sequence ID" value="ES5_v2.g26390.t1"/>
    <property type="gene ID" value="ES5_v2.g26390"/>
</dbReference>
<organism evidence="1 2">
    <name type="scientific">Panagrolaimus sp. ES5</name>
    <dbReference type="NCBI Taxonomy" id="591445"/>
    <lineage>
        <taxon>Eukaryota</taxon>
        <taxon>Metazoa</taxon>
        <taxon>Ecdysozoa</taxon>
        <taxon>Nematoda</taxon>
        <taxon>Chromadorea</taxon>
        <taxon>Rhabditida</taxon>
        <taxon>Tylenchina</taxon>
        <taxon>Panagrolaimomorpha</taxon>
        <taxon>Panagrolaimoidea</taxon>
        <taxon>Panagrolaimidae</taxon>
        <taxon>Panagrolaimus</taxon>
    </lineage>
</organism>
<evidence type="ECO:0000313" key="2">
    <source>
        <dbReference type="WBParaSite" id="ES5_v2.g26390.t1"/>
    </source>
</evidence>
<sequence>MVELTPLGSEFEAVIAAVLLFLLSGLFMFFCCFVLTHIYLFYKRRIQRKKGRERHEEKDTNSTFNYAPLQTELTIESTETSSLSNGHV</sequence>
<evidence type="ECO:0000313" key="1">
    <source>
        <dbReference type="Proteomes" id="UP000887579"/>
    </source>
</evidence>
<dbReference type="Proteomes" id="UP000887579">
    <property type="component" value="Unplaced"/>
</dbReference>
<accession>A0AC34G9K4</accession>